<feature type="compositionally biased region" description="Low complexity" evidence="1">
    <location>
        <begin position="1"/>
        <end position="18"/>
    </location>
</feature>
<protein>
    <recommendedName>
        <fullName evidence="4">Ig-like domain-containing protein</fullName>
    </recommendedName>
</protein>
<organism evidence="2 3">
    <name type="scientific">Pseudomonas salmasensis</name>
    <dbReference type="NCBI Taxonomy" id="2745514"/>
    <lineage>
        <taxon>Bacteria</taxon>
        <taxon>Pseudomonadati</taxon>
        <taxon>Pseudomonadota</taxon>
        <taxon>Gammaproteobacteria</taxon>
        <taxon>Pseudomonadales</taxon>
        <taxon>Pseudomonadaceae</taxon>
        <taxon>Pseudomonas</taxon>
    </lineage>
</organism>
<keyword evidence="3" id="KW-1185">Reference proteome</keyword>
<dbReference type="EMBL" id="JAXGGE010000001">
    <property type="protein sequence ID" value="MDY4300244.1"/>
    <property type="molecule type" value="Genomic_DNA"/>
</dbReference>
<evidence type="ECO:0000256" key="1">
    <source>
        <dbReference type="SAM" id="MobiDB-lite"/>
    </source>
</evidence>
<proteinExistence type="predicted"/>
<dbReference type="RefSeq" id="WP_320747063.1">
    <property type="nucleotide sequence ID" value="NZ_JAXGGE010000001.1"/>
</dbReference>
<comment type="caution">
    <text evidence="2">The sequence shown here is derived from an EMBL/GenBank/DDBJ whole genome shotgun (WGS) entry which is preliminary data.</text>
</comment>
<evidence type="ECO:0000313" key="3">
    <source>
        <dbReference type="Proteomes" id="UP001277967"/>
    </source>
</evidence>
<gene>
    <name evidence="2" type="ORF">SO486_09610</name>
</gene>
<name>A0ABU5FDI6_9PSED</name>
<sequence>MAKQTSTQTSTPETPSSTDKASMPQNLESITAQPQALEVAAPIISSEVYGTITTEKMKEGSDLTVDSRMDSSDITVRFRVEEKPEINFEPIVDSSGVSGGRKISIPLEYLTRSMRFTLVSWYEGTVGGKPAVSLAKYVTVNFYPAEQSEALAPKLRDERVVDNTPTYNMHDHESHEKVDIPIPYLAQEGDKIYCSVVTTQFDKKPSSYLVVYGYALTLEDIKAGKKLEFSIPRGWLARQKPTGEAITCHAGWITSGLAAEEPNDTENPDEKTFLPANVLDIQYRRTAQFIGDQGLKDLPHPYLRQSAFFDDQWCLNPELTKNGGEVDAPQLDTYADDRVCFYVSGPGYESKSLGCVEIQNDGDPASIKLPRCVIACFFNKSMTLSYTVQFPNLDGPALPSPNRVVNVLTPRLSPSEIAEATHGKVNLNIFSEDATAFVQIGDYATCANYCWAWITGKYEHGSDYRSDILIKEPVIEDWMNKGIEAIIPRDKLQKMDDCSDFELHFAFSFCEASDRSDAIEAPAAKFHIIQEDLVLLLPTVDKMEDNELEPWNARDGLEVTVSYLRMSEKHQIALCWERPNGLYWTLEPQHGSREGVVKFRLPAEAVIESMGKTPKIIYTVTTTCREKAQTSLPLNLKINLPTRLNAPNVLEATPPRTQNAILDTRVFVGDANSHEDTMWFLRKGQKCWLRATGTDKNDTPYTFDIYADRTITPQEVTEGVTYPVLRSELDKLKDNTQLTLTFSVATDASLNENVVCPSRTLVVRVITLVTEDFTTTSAGQFPAGYLVQAPTMTITARSGIVGIHAASPAVPSMTTGNAIALSCATGSEGPVPSQTVDLFLKREYLRVRFAFTRNAYYGVCYFYGRNGELLGTRSGLSVNSWVDFSAPDGKLINKISVVSQQHSYLDSFQFYY</sequence>
<reference evidence="2 3" key="1">
    <citation type="submission" date="2023-11" db="EMBL/GenBank/DDBJ databases">
        <title>Genome sequence of Pseudomonas salmasensis Strain SLU99.</title>
        <authorList>
            <person name="Ghadamgahi F."/>
            <person name="Kalyandurg P.B."/>
            <person name="Catara V."/>
            <person name="Vetukuri R."/>
            <person name="Ghosh S."/>
        </authorList>
    </citation>
    <scope>NUCLEOTIDE SEQUENCE [LARGE SCALE GENOMIC DNA]</scope>
    <source>
        <strain evidence="2 3">SLU99</strain>
    </source>
</reference>
<accession>A0ABU5FDI6</accession>
<evidence type="ECO:0008006" key="4">
    <source>
        <dbReference type="Google" id="ProtNLM"/>
    </source>
</evidence>
<feature type="compositionally biased region" description="Polar residues" evidence="1">
    <location>
        <begin position="19"/>
        <end position="28"/>
    </location>
</feature>
<evidence type="ECO:0000313" key="2">
    <source>
        <dbReference type="EMBL" id="MDY4300244.1"/>
    </source>
</evidence>
<dbReference type="Proteomes" id="UP001277967">
    <property type="component" value="Unassembled WGS sequence"/>
</dbReference>
<feature type="region of interest" description="Disordered" evidence="1">
    <location>
        <begin position="1"/>
        <end position="28"/>
    </location>
</feature>